<comment type="caution">
    <text evidence="1">The sequence shown here is derived from an EMBL/GenBank/DDBJ whole genome shotgun (WGS) entry which is preliminary data.</text>
</comment>
<dbReference type="NCBIfam" id="TIGR04352">
    <property type="entry name" value="HprK_rel_A"/>
    <property type="match status" value="1"/>
</dbReference>
<reference evidence="1 2" key="1">
    <citation type="submission" date="2019-01" db="EMBL/GenBank/DDBJ databases">
        <authorList>
            <person name="Chen W.-M."/>
        </authorList>
    </citation>
    <scope>NUCLEOTIDE SEQUENCE [LARGE SCALE GENOMIC DNA]</scope>
    <source>
        <strain evidence="1 2">ICH-3</strain>
    </source>
</reference>
<protein>
    <submittedName>
        <fullName evidence="1">HprK-related kinase A</fullName>
    </submittedName>
</protein>
<keyword evidence="1" id="KW-0808">Transferase</keyword>
<dbReference type="GO" id="GO:0016301">
    <property type="term" value="F:kinase activity"/>
    <property type="evidence" value="ECO:0007669"/>
    <property type="project" value="UniProtKB-KW"/>
</dbReference>
<proteinExistence type="predicted"/>
<dbReference type="Proteomes" id="UP000288178">
    <property type="component" value="Unassembled WGS sequence"/>
</dbReference>
<dbReference type="AlphaFoldDB" id="A0A3S3SFP3"/>
<dbReference type="OrthoDB" id="4544211at2"/>
<evidence type="ECO:0000313" key="1">
    <source>
        <dbReference type="EMBL" id="RVT54448.1"/>
    </source>
</evidence>
<gene>
    <name evidence="1" type="ORF">ENE75_01285</name>
</gene>
<sequence length="302" mass="33228">MTVGALDATERRRRLRGAGLAIRSGLFAFRLRSDLPQVAQAIDRLYADYPCLADTDFCDFALDVVRPGGLRQWLRPQVVARYDGEPVFEPLPAGHAFPLMEWALNYCVTTHAFEHLSLHAAVVERGGRAVILPAPPGSGKSTLCAALVHRGWRLLSDELTLVALADGRVSPVVRPVSLKNRSIEIISAFAPESEFCDPTHDTLKGTVAHMRAPAAHVHRMHEPALPAWVVFPRWEADAPATLSERPRPDTVLELGRNSFNLSVLGRAGFETLTALVNRCGCYDFRYGLLDDAMRVFDQLAAG</sequence>
<organism evidence="1 2">
    <name type="scientific">Rubrivivax albus</name>
    <dbReference type="NCBI Taxonomy" id="2499835"/>
    <lineage>
        <taxon>Bacteria</taxon>
        <taxon>Pseudomonadati</taxon>
        <taxon>Pseudomonadota</taxon>
        <taxon>Betaproteobacteria</taxon>
        <taxon>Burkholderiales</taxon>
        <taxon>Sphaerotilaceae</taxon>
        <taxon>Rubrivivax</taxon>
    </lineage>
</organism>
<keyword evidence="2" id="KW-1185">Reference proteome</keyword>
<name>A0A3S3SFP3_9BURK</name>
<dbReference type="EMBL" id="SACT01000001">
    <property type="protein sequence ID" value="RVT54448.1"/>
    <property type="molecule type" value="Genomic_DNA"/>
</dbReference>
<dbReference type="SUPFAM" id="SSF53795">
    <property type="entry name" value="PEP carboxykinase-like"/>
    <property type="match status" value="1"/>
</dbReference>
<keyword evidence="1" id="KW-0418">Kinase</keyword>
<dbReference type="InterPro" id="IPR027600">
    <property type="entry name" value="HprK-rel_A"/>
</dbReference>
<evidence type="ECO:0000313" key="2">
    <source>
        <dbReference type="Proteomes" id="UP000288178"/>
    </source>
</evidence>
<dbReference type="InterPro" id="IPR027417">
    <property type="entry name" value="P-loop_NTPase"/>
</dbReference>
<accession>A0A3S3SFP3</accession>
<dbReference type="Gene3D" id="3.40.50.300">
    <property type="entry name" value="P-loop containing nucleotide triphosphate hydrolases"/>
    <property type="match status" value="1"/>
</dbReference>